<dbReference type="Ensembl" id="ENSPTET00000004044.1">
    <property type="protein sequence ID" value="ENSPTEP00000002595.1"/>
    <property type="gene ID" value="ENSPTEG00000003076.1"/>
</dbReference>
<dbReference type="AlphaFoldDB" id="A0A8C9GG15"/>
<evidence type="ECO:0000256" key="2">
    <source>
        <dbReference type="ARBA" id="ARBA00022723"/>
    </source>
</evidence>
<accession>A0A8C9GG15</accession>
<organism evidence="7 8">
    <name type="scientific">Piliocolobus tephrosceles</name>
    <name type="common">Ugandan red Colobus</name>
    <dbReference type="NCBI Taxonomy" id="591936"/>
    <lineage>
        <taxon>Eukaryota</taxon>
        <taxon>Metazoa</taxon>
        <taxon>Chordata</taxon>
        <taxon>Craniata</taxon>
        <taxon>Vertebrata</taxon>
        <taxon>Euteleostomi</taxon>
        <taxon>Mammalia</taxon>
        <taxon>Eutheria</taxon>
        <taxon>Euarchontoglires</taxon>
        <taxon>Primates</taxon>
        <taxon>Haplorrhini</taxon>
        <taxon>Catarrhini</taxon>
        <taxon>Cercopithecidae</taxon>
        <taxon>Colobinae</taxon>
        <taxon>Piliocolobus</taxon>
    </lineage>
</organism>
<keyword evidence="2" id="KW-0479">Metal-binding</keyword>
<dbReference type="PANTHER" id="PTHR46395">
    <property type="entry name" value="ADP-RIBOSYLATION FACTOR GTPASE-ACTIVATING PROTEIN 1"/>
    <property type="match status" value="1"/>
</dbReference>
<dbReference type="PRINTS" id="PR00405">
    <property type="entry name" value="REVINTRACTNG"/>
</dbReference>
<name>A0A8C9GG15_9PRIM</name>
<dbReference type="SUPFAM" id="SSF57863">
    <property type="entry name" value="ArfGap/RecO-like zinc finger"/>
    <property type="match status" value="1"/>
</dbReference>
<evidence type="ECO:0000313" key="8">
    <source>
        <dbReference type="Proteomes" id="UP000694416"/>
    </source>
</evidence>
<keyword evidence="1" id="KW-0343">GTPase activation</keyword>
<evidence type="ECO:0000256" key="3">
    <source>
        <dbReference type="ARBA" id="ARBA00022771"/>
    </source>
</evidence>
<dbReference type="Proteomes" id="UP000694416">
    <property type="component" value="Unplaced"/>
</dbReference>
<evidence type="ECO:0000313" key="7">
    <source>
        <dbReference type="Ensembl" id="ENSPTEP00000002595.1"/>
    </source>
</evidence>
<dbReference type="GO" id="GO:0032012">
    <property type="term" value="P:regulation of ARF protein signal transduction"/>
    <property type="evidence" value="ECO:0007669"/>
    <property type="project" value="TreeGrafter"/>
</dbReference>
<dbReference type="PROSITE" id="PS50115">
    <property type="entry name" value="ARFGAP"/>
    <property type="match status" value="1"/>
</dbReference>
<dbReference type="SMART" id="SM00105">
    <property type="entry name" value="ArfGap"/>
    <property type="match status" value="1"/>
</dbReference>
<dbReference type="InterPro" id="IPR038508">
    <property type="entry name" value="ArfGAP_dom_sf"/>
</dbReference>
<proteinExistence type="predicted"/>
<dbReference type="GO" id="GO:0005096">
    <property type="term" value="F:GTPase activator activity"/>
    <property type="evidence" value="ECO:0007669"/>
    <property type="project" value="UniProtKB-KW"/>
</dbReference>
<dbReference type="GO" id="GO:0030100">
    <property type="term" value="P:regulation of endocytosis"/>
    <property type="evidence" value="ECO:0007669"/>
    <property type="project" value="TreeGrafter"/>
</dbReference>
<dbReference type="PANTHER" id="PTHR46395:SF1">
    <property type="entry name" value="ADP-RIBOSYLATION FACTOR GTPASE-ACTIVATING PROTEIN 1"/>
    <property type="match status" value="1"/>
</dbReference>
<evidence type="ECO:0000256" key="5">
    <source>
        <dbReference type="PROSITE-ProRule" id="PRU00288"/>
    </source>
</evidence>
<keyword evidence="8" id="KW-1185">Reference proteome</keyword>
<evidence type="ECO:0000256" key="4">
    <source>
        <dbReference type="ARBA" id="ARBA00022833"/>
    </source>
</evidence>
<dbReference type="InterPro" id="IPR037278">
    <property type="entry name" value="ARFGAP/RecO"/>
</dbReference>
<dbReference type="Gene3D" id="1.10.220.150">
    <property type="entry name" value="Arf GTPase activating protein"/>
    <property type="match status" value="1"/>
</dbReference>
<dbReference type="InterPro" id="IPR001164">
    <property type="entry name" value="ArfGAP_dom"/>
</dbReference>
<evidence type="ECO:0000259" key="6">
    <source>
        <dbReference type="PROSITE" id="PS50115"/>
    </source>
</evidence>
<reference evidence="7" key="2">
    <citation type="submission" date="2025-09" db="UniProtKB">
        <authorList>
            <consortium name="Ensembl"/>
        </authorList>
    </citation>
    <scope>IDENTIFICATION</scope>
</reference>
<sequence>MNSAALEIINELKRKDENNNKCFDCGVSNPDWVSVNHGIFLCINCSGVHRSLGVHISVVRSIKMDIFTDDNSNDNVEYIYYKISNIYIFLFNIYLVEKNIYT</sequence>
<keyword evidence="4" id="KW-0862">Zinc</keyword>
<feature type="domain" description="Arf-GAP" evidence="6">
    <location>
        <begin position="6"/>
        <end position="85"/>
    </location>
</feature>
<reference evidence="7" key="1">
    <citation type="submission" date="2025-08" db="UniProtKB">
        <authorList>
            <consortium name="Ensembl"/>
        </authorList>
    </citation>
    <scope>IDENTIFICATION</scope>
</reference>
<keyword evidence="3 5" id="KW-0863">Zinc-finger</keyword>
<evidence type="ECO:0000256" key="1">
    <source>
        <dbReference type="ARBA" id="ARBA00022468"/>
    </source>
</evidence>
<dbReference type="GO" id="GO:0000139">
    <property type="term" value="C:Golgi membrane"/>
    <property type="evidence" value="ECO:0007669"/>
    <property type="project" value="TreeGrafter"/>
</dbReference>
<dbReference type="GO" id="GO:0008270">
    <property type="term" value="F:zinc ion binding"/>
    <property type="evidence" value="ECO:0007669"/>
    <property type="project" value="UniProtKB-KW"/>
</dbReference>
<protein>
    <recommendedName>
        <fullName evidence="6">Arf-GAP domain-containing protein</fullName>
    </recommendedName>
</protein>
<dbReference type="Pfam" id="PF01412">
    <property type="entry name" value="ArfGap"/>
    <property type="match status" value="1"/>
</dbReference>